<dbReference type="AlphaFoldDB" id="G3JPK7"/>
<gene>
    <name evidence="2" type="ORF">CCM_07308</name>
</gene>
<feature type="compositionally biased region" description="Polar residues" evidence="1">
    <location>
        <begin position="58"/>
        <end position="67"/>
    </location>
</feature>
<sequence length="758" mass="82210">MAAIPATVDILALAKDAFRLYYIYRDAQDRYRALCEDIIGLESTLKILGNKLVFQGTGSNSGPNTKPSDIADEGAGGSLDPEESAALQHLIQQAHNLLQELHARVPATKLPRGLYRLRWSESEVVSIRLRITALNSNIAAFSSSLAVSHISFSARTEHSQQQILSTLREVLSAVQNGPPNRSQSPASTLVAPPEAPSDPLDDSFLQNLLHDMQKHGVSDVHLGEGGQLVVRSVSPGLMPTSGTGHRQSWTSTNHQLAWDDGPVTYEVLSAVYGPRVLTKRMQRLVDNHSASKGRLLEFVIKNETMGGDPLYGDVKAFAMIWRKRAFRDGRTLHSEPQHVLGEEDDIVTMNLDAPLPCVEHQQKEEDVGSRKGMTQIVFASWFDMDVTARVANLVASGHTSITATNENLHVDDPKPGYVKSLSICWTYYRGTSAVTPSIAEFQTATVLTGQQLEVPPGLHILCASKGDLDITDIVQAMVSRNQTLTLDASNTALAVLDPRPGVRKTISIAYRYGARAMQLLVVGEGQGVVELSPTTTSSSIDVDDDGGIFDLDASVGAPLGQSGHPNPATVVALVWGLKLLSLETPSLRSALQERLLPCNNDFLGVDGWEYTVKTCQVFVQRAAVAAECAKVDPYHLHSAIDHVNLQVSPTTTATAALDHGSNSTILSLGQDQAGKCANPTCYAVQTLYKLLAQVHQDSVPVTLAQPKRRRIRGKWVDTNANIRESEKRATVSANILALNFPAQARHAMTKRESEVGLP</sequence>
<evidence type="ECO:0000313" key="3">
    <source>
        <dbReference type="Proteomes" id="UP000001610"/>
    </source>
</evidence>
<feature type="compositionally biased region" description="Polar residues" evidence="1">
    <location>
        <begin position="175"/>
        <end position="187"/>
    </location>
</feature>
<accession>G3JPK7</accession>
<proteinExistence type="predicted"/>
<dbReference type="HOGENOM" id="CLU_440110_0_0_1"/>
<evidence type="ECO:0000256" key="1">
    <source>
        <dbReference type="SAM" id="MobiDB-lite"/>
    </source>
</evidence>
<organism evidence="2 3">
    <name type="scientific">Cordyceps militaris (strain CM01)</name>
    <name type="common">Caterpillar fungus</name>
    <dbReference type="NCBI Taxonomy" id="983644"/>
    <lineage>
        <taxon>Eukaryota</taxon>
        <taxon>Fungi</taxon>
        <taxon>Dikarya</taxon>
        <taxon>Ascomycota</taxon>
        <taxon>Pezizomycotina</taxon>
        <taxon>Sordariomycetes</taxon>
        <taxon>Hypocreomycetidae</taxon>
        <taxon>Hypocreales</taxon>
        <taxon>Cordycipitaceae</taxon>
        <taxon>Cordyceps</taxon>
    </lineage>
</organism>
<name>G3JPK7_CORMM</name>
<protein>
    <submittedName>
        <fullName evidence="2">Uncharacterized protein</fullName>
    </submittedName>
</protein>
<dbReference type="Proteomes" id="UP000001610">
    <property type="component" value="Unassembled WGS sequence"/>
</dbReference>
<dbReference type="EMBL" id="JH126404">
    <property type="protein sequence ID" value="EGX89056.1"/>
    <property type="molecule type" value="Genomic_DNA"/>
</dbReference>
<dbReference type="OrthoDB" id="2444812at2759"/>
<dbReference type="InParanoid" id="G3JPK7"/>
<dbReference type="GeneID" id="18169319"/>
<dbReference type="KEGG" id="cmt:CCM_07308"/>
<dbReference type="RefSeq" id="XP_006672512.1">
    <property type="nucleotide sequence ID" value="XM_006672449.1"/>
</dbReference>
<feature type="region of interest" description="Disordered" evidence="1">
    <location>
        <begin position="175"/>
        <end position="201"/>
    </location>
</feature>
<dbReference type="VEuPathDB" id="FungiDB:CCM_07308"/>
<evidence type="ECO:0000313" key="2">
    <source>
        <dbReference type="EMBL" id="EGX89056.1"/>
    </source>
</evidence>
<reference evidence="2 3" key="1">
    <citation type="journal article" date="2011" name="Genome Biol.">
        <title>Genome sequence of the insect pathogenic fungus Cordyceps militaris, a valued traditional Chinese medicine.</title>
        <authorList>
            <person name="Zheng P."/>
            <person name="Xia Y."/>
            <person name="Xiao G."/>
            <person name="Xiong C."/>
            <person name="Hu X."/>
            <person name="Zhang S."/>
            <person name="Zheng H."/>
            <person name="Huang Y."/>
            <person name="Zhou Y."/>
            <person name="Wang S."/>
            <person name="Zhao G.P."/>
            <person name="Liu X."/>
            <person name="St Leger R.J."/>
            <person name="Wang C."/>
        </authorList>
    </citation>
    <scope>NUCLEOTIDE SEQUENCE [LARGE SCALE GENOMIC DNA]</scope>
    <source>
        <strain evidence="2 3">CM01</strain>
    </source>
</reference>
<keyword evidence="3" id="KW-1185">Reference proteome</keyword>
<dbReference type="OMA" id="LSICWTY"/>
<feature type="region of interest" description="Disordered" evidence="1">
    <location>
        <begin position="58"/>
        <end position="80"/>
    </location>
</feature>